<dbReference type="GO" id="GO:0030435">
    <property type="term" value="P:sporulation resulting in formation of a cellular spore"/>
    <property type="evidence" value="ECO:0007669"/>
    <property type="project" value="UniProtKB-KW"/>
</dbReference>
<dbReference type="Pfam" id="PF01944">
    <property type="entry name" value="SpoIIM"/>
    <property type="match status" value="1"/>
</dbReference>
<feature type="transmembrane region" description="Helical" evidence="2">
    <location>
        <begin position="174"/>
        <end position="194"/>
    </location>
</feature>
<keyword evidence="4" id="KW-1185">Reference proteome</keyword>
<dbReference type="InterPro" id="IPR002798">
    <property type="entry name" value="SpoIIM-like"/>
</dbReference>
<accession>A0A5C8P2U5</accession>
<comment type="subunit">
    <text evidence="1">Component of the MPD complex composed of SpoIIM, SpoIIP and SpoIID.</text>
</comment>
<feature type="transmembrane region" description="Helical" evidence="2">
    <location>
        <begin position="111"/>
        <end position="132"/>
    </location>
</feature>
<dbReference type="InterPro" id="IPR014196">
    <property type="entry name" value="SpoIIM"/>
</dbReference>
<gene>
    <name evidence="3" type="primary">spoIIM</name>
    <name evidence="3" type="ORF">FHP05_02495</name>
</gene>
<organism evidence="3 4">
    <name type="scientific">Cerasibacillus terrae</name>
    <dbReference type="NCBI Taxonomy" id="2498845"/>
    <lineage>
        <taxon>Bacteria</taxon>
        <taxon>Bacillati</taxon>
        <taxon>Bacillota</taxon>
        <taxon>Bacilli</taxon>
        <taxon>Bacillales</taxon>
        <taxon>Bacillaceae</taxon>
        <taxon>Cerasibacillus</taxon>
    </lineage>
</organism>
<keyword evidence="1 2" id="KW-0812">Transmembrane</keyword>
<comment type="caution">
    <text evidence="3">The sequence shown here is derived from an EMBL/GenBank/DDBJ whole genome shotgun (WGS) entry which is preliminary data.</text>
</comment>
<sequence length="215" mass="24346">MYEQKTIAIAHIKEHATTYVFMIILFLTGITFGAFIVNSMHFVQKQDLFFYLERFFGEFVTENSINRLEILKGSFLYHVKYLLLIFILGLSVIGLPIVWILLFLKGLVVGFTVGFLVNQLGIKGFLIASLSIAPQNLFIIPVYLIAGSLSMIFSISLINKLFSRKISQQVFRPFGQYMVIFGILLIISFFAASVEAFVSNGAMQSFIKAYYSPSK</sequence>
<keyword evidence="2" id="KW-1133">Transmembrane helix</keyword>
<comment type="subcellular location">
    <subcellularLocation>
        <location evidence="1">Cell membrane</location>
        <topology evidence="1">Multi-pass membrane protein</topology>
    </subcellularLocation>
    <text evidence="1">Localizes to the sporulation septum and to the second division site within the mother cell. Before the start of engulfment localizes to the septal midpoint, then spreads throughout the septum prior to becoming enriched at the leading edge of the engulfing membrane, where it remains until the completion of membrane migration. Some remain partially trapped at the septum during engulfment and upon completion of engulfment become dispersed in the outer forespore membrane. Localization of the MPD complex to the septal membrane is dependent on SpoIIB.</text>
</comment>
<feature type="transmembrane region" description="Helical" evidence="2">
    <location>
        <begin position="20"/>
        <end position="43"/>
    </location>
</feature>
<evidence type="ECO:0000256" key="1">
    <source>
        <dbReference type="PIRNR" id="PIRNR038973"/>
    </source>
</evidence>
<dbReference type="PIRSF" id="PIRSF038973">
    <property type="entry name" value="SpoIIM"/>
    <property type="match status" value="1"/>
</dbReference>
<dbReference type="RefSeq" id="WP_147665648.1">
    <property type="nucleotide sequence ID" value="NZ_VDUW01000001.1"/>
</dbReference>
<name>A0A5C8P2U5_9BACI</name>
<reference evidence="3 4" key="1">
    <citation type="submission" date="2019-06" db="EMBL/GenBank/DDBJ databases">
        <title>Cerasibacillus sp. nov., isolated from maize field.</title>
        <authorList>
            <person name="Lin S.-Y."/>
            <person name="Tsai C.-F."/>
            <person name="Young C.-C."/>
        </authorList>
    </citation>
    <scope>NUCLEOTIDE SEQUENCE [LARGE SCALE GENOMIC DNA]</scope>
    <source>
        <strain evidence="3 4">CC-CFT480</strain>
    </source>
</reference>
<keyword evidence="1 2" id="KW-0472">Membrane</keyword>
<evidence type="ECO:0000256" key="2">
    <source>
        <dbReference type="SAM" id="Phobius"/>
    </source>
</evidence>
<evidence type="ECO:0000313" key="3">
    <source>
        <dbReference type="EMBL" id="TXL67911.1"/>
    </source>
</evidence>
<protein>
    <recommendedName>
        <fullName evidence="1">Stage II sporulation protein M</fullName>
    </recommendedName>
</protein>
<dbReference type="GO" id="GO:0005886">
    <property type="term" value="C:plasma membrane"/>
    <property type="evidence" value="ECO:0007669"/>
    <property type="project" value="UniProtKB-SubCell"/>
</dbReference>
<keyword evidence="1" id="KW-1003">Cell membrane</keyword>
<dbReference type="Proteomes" id="UP000321574">
    <property type="component" value="Unassembled WGS sequence"/>
</dbReference>
<feature type="transmembrane region" description="Helical" evidence="2">
    <location>
        <begin position="138"/>
        <end position="162"/>
    </location>
</feature>
<keyword evidence="1" id="KW-0749">Sporulation</keyword>
<feature type="transmembrane region" description="Helical" evidence="2">
    <location>
        <begin position="81"/>
        <end position="104"/>
    </location>
</feature>
<dbReference type="OrthoDB" id="2065033at2"/>
<dbReference type="AlphaFoldDB" id="A0A5C8P2U5"/>
<comment type="function">
    <text evidence="1">Required for complete septum migration and engulfment of the forespore compartment during sporulation. Required for stabilizing and recruiting of SpoIIP to the septal membrane.</text>
</comment>
<proteinExistence type="predicted"/>
<dbReference type="EMBL" id="VDUW01000001">
    <property type="protein sequence ID" value="TXL67911.1"/>
    <property type="molecule type" value="Genomic_DNA"/>
</dbReference>
<evidence type="ECO:0000313" key="4">
    <source>
        <dbReference type="Proteomes" id="UP000321574"/>
    </source>
</evidence>
<dbReference type="NCBIfam" id="TIGR02831">
    <property type="entry name" value="spo_II_M"/>
    <property type="match status" value="1"/>
</dbReference>